<evidence type="ECO:0000256" key="6">
    <source>
        <dbReference type="ARBA" id="ARBA00023136"/>
    </source>
</evidence>
<dbReference type="GO" id="GO:0015562">
    <property type="term" value="F:efflux transmembrane transporter activity"/>
    <property type="evidence" value="ECO:0007669"/>
    <property type="project" value="InterPro"/>
</dbReference>
<evidence type="ECO:0000313" key="8">
    <source>
        <dbReference type="EMBL" id="ADD67521.1"/>
    </source>
</evidence>
<keyword evidence="4" id="KW-1134">Transmembrane beta strand</keyword>
<name>D4H5A1_DENA2</name>
<comment type="similarity">
    <text evidence="2">Belongs to the outer membrane factor (OMF) (TC 1.B.17) family.</text>
</comment>
<gene>
    <name evidence="8" type="ordered locus">Dacet_0737</name>
</gene>
<dbReference type="AlphaFoldDB" id="D4H5A1"/>
<dbReference type="PANTHER" id="PTHR30026">
    <property type="entry name" value="OUTER MEMBRANE PROTEIN TOLC"/>
    <property type="match status" value="1"/>
</dbReference>
<keyword evidence="3" id="KW-0813">Transport</keyword>
<dbReference type="GO" id="GO:1990281">
    <property type="term" value="C:efflux pump complex"/>
    <property type="evidence" value="ECO:0007669"/>
    <property type="project" value="TreeGrafter"/>
</dbReference>
<dbReference type="PANTHER" id="PTHR30026:SF20">
    <property type="entry name" value="OUTER MEMBRANE PROTEIN TOLC"/>
    <property type="match status" value="1"/>
</dbReference>
<accession>D4H5A1</accession>
<keyword evidence="6" id="KW-0472">Membrane</keyword>
<dbReference type="GO" id="GO:0015288">
    <property type="term" value="F:porin activity"/>
    <property type="evidence" value="ECO:0007669"/>
    <property type="project" value="TreeGrafter"/>
</dbReference>
<keyword evidence="5" id="KW-0812">Transmembrane</keyword>
<evidence type="ECO:0000256" key="3">
    <source>
        <dbReference type="ARBA" id="ARBA00022448"/>
    </source>
</evidence>
<dbReference type="eggNOG" id="COG1538">
    <property type="taxonomic scope" value="Bacteria"/>
</dbReference>
<dbReference type="HOGENOM" id="CLU_018389_0_0_0"/>
<sequence precursor="true">MKKFLIAVIILLPAIVFARNYQIGVVASSSFQFAAESIELEIGRLIAGNNSADVNAYIYEPSVPVTKLAETIKEANSHSDILILIGEVAAGRTIGLKNLKPTVAVFSTKAPAGASFTYTITSDIDYNEEFTVFRKLFRYKNLKVLTSGYASCSSAMCKSGVDEIIGSVEVPYEIVSAEDLSGVDISTYFDKGDVALVMEQPQMTENEYKSLLERLANAGVRTFSFGGYRDAELGVIAVNARDKGYVKTARTAAVAVSEIIAGQKGGQLKVNRTKGLVINMAPAALTGFYPDRHYIRSEEIINYDKTIIFDKYIGYKEALLQAVKRNEDVATGRIDLETAREMVKMSESAFRPTLNLSAGFSQIDDDRARISQGTSPERTGSVSVALQQIIYSEEVFSLKDQAVYNAKAMESLSRQAELDVLQAAAKAYLQVLLAKTYVNIAQDNLETTKYNYDLAKNRDVAGAANPAEIPRWEARIALSKIDVVNALNTHKSAMTELARIISEDIDGTYNLEPVTLDSDYSILSSFKGSMNILDRADVFDRFKKTMTDAAVENSVELASLEYLTGAADRSVLTAERKFYLPTVTAGGEYKRFVMKDGEASDTAPGWYDDTEWNVGVTASIPIYEGGRRSAQLSIEKTAVRKLYHEKAKAVKLVRQRMITALENARAAYDSFSLANESAVAAAKTLKIVSDLYSRGAVSITELIDSQNAKLNADMNTASSQYSFMERIVDVERAYGCFFAFAPDDQCEKLVTILKNSSK</sequence>
<dbReference type="InterPro" id="IPR051906">
    <property type="entry name" value="TolC-like"/>
</dbReference>
<dbReference type="EMBL" id="CP001968">
    <property type="protein sequence ID" value="ADD67521.1"/>
    <property type="molecule type" value="Genomic_DNA"/>
</dbReference>
<dbReference type="OrthoDB" id="9771205at2"/>
<dbReference type="SUPFAM" id="SSF56954">
    <property type="entry name" value="Outer membrane efflux proteins (OEP)"/>
    <property type="match status" value="1"/>
</dbReference>
<keyword evidence="9" id="KW-1185">Reference proteome</keyword>
<dbReference type="InParanoid" id="D4H5A1"/>
<keyword evidence="7" id="KW-0998">Cell outer membrane</keyword>
<evidence type="ECO:0000256" key="1">
    <source>
        <dbReference type="ARBA" id="ARBA00004442"/>
    </source>
</evidence>
<dbReference type="Proteomes" id="UP000002012">
    <property type="component" value="Chromosome"/>
</dbReference>
<dbReference type="GO" id="GO:0009279">
    <property type="term" value="C:cell outer membrane"/>
    <property type="evidence" value="ECO:0007669"/>
    <property type="project" value="UniProtKB-SubCell"/>
</dbReference>
<dbReference type="RefSeq" id="WP_013010057.1">
    <property type="nucleotide sequence ID" value="NC_013943.1"/>
</dbReference>
<organism evidence="8 9">
    <name type="scientific">Denitrovibrio acetiphilus (strain DSM 12809 / NBRC 114555 / N2460)</name>
    <dbReference type="NCBI Taxonomy" id="522772"/>
    <lineage>
        <taxon>Bacteria</taxon>
        <taxon>Pseudomonadati</taxon>
        <taxon>Deferribacterota</taxon>
        <taxon>Deferribacteres</taxon>
        <taxon>Deferribacterales</taxon>
        <taxon>Geovibrionaceae</taxon>
        <taxon>Denitrovibrio</taxon>
    </lineage>
</organism>
<evidence type="ECO:0000256" key="4">
    <source>
        <dbReference type="ARBA" id="ARBA00022452"/>
    </source>
</evidence>
<dbReference type="InterPro" id="IPR003423">
    <property type="entry name" value="OMP_efflux"/>
</dbReference>
<reference evidence="8 9" key="1">
    <citation type="journal article" date="2010" name="Stand. Genomic Sci.">
        <title>Complete genome sequence of Denitrovibrio acetiphilus type strain (N2460).</title>
        <authorList>
            <person name="Kiss H."/>
            <person name="Lang E."/>
            <person name="Lapidus A."/>
            <person name="Copeland A."/>
            <person name="Nolan M."/>
            <person name="Glavina Del Rio T."/>
            <person name="Chen F."/>
            <person name="Lucas S."/>
            <person name="Tice H."/>
            <person name="Cheng J.F."/>
            <person name="Han C."/>
            <person name="Goodwin L."/>
            <person name="Pitluck S."/>
            <person name="Liolios K."/>
            <person name="Pati A."/>
            <person name="Ivanova N."/>
            <person name="Mavromatis K."/>
            <person name="Chen A."/>
            <person name="Palaniappan K."/>
            <person name="Land M."/>
            <person name="Hauser L."/>
            <person name="Chang Y.J."/>
            <person name="Jeffries C.D."/>
            <person name="Detter J.C."/>
            <person name="Brettin T."/>
            <person name="Spring S."/>
            <person name="Rohde M."/>
            <person name="Goker M."/>
            <person name="Woyke T."/>
            <person name="Bristow J."/>
            <person name="Eisen J.A."/>
            <person name="Markowitz V."/>
            <person name="Hugenholtz P."/>
            <person name="Kyrpides N.C."/>
            <person name="Klenk H.P."/>
        </authorList>
    </citation>
    <scope>NUCLEOTIDE SEQUENCE [LARGE SCALE GENOMIC DNA]</scope>
    <source>
        <strain evidence="9">DSM 12809 / NBRC 114555 / N2460</strain>
    </source>
</reference>
<dbReference type="KEGG" id="dap:Dacet_0737"/>
<dbReference type="Pfam" id="PF02321">
    <property type="entry name" value="OEP"/>
    <property type="match status" value="2"/>
</dbReference>
<protein>
    <submittedName>
        <fullName evidence="8">Outer membrane efflux protein</fullName>
    </submittedName>
</protein>
<comment type="subcellular location">
    <subcellularLocation>
        <location evidence="1">Cell outer membrane</location>
    </subcellularLocation>
</comment>
<evidence type="ECO:0000256" key="5">
    <source>
        <dbReference type="ARBA" id="ARBA00022692"/>
    </source>
</evidence>
<proteinExistence type="inferred from homology"/>
<evidence type="ECO:0000256" key="7">
    <source>
        <dbReference type="ARBA" id="ARBA00023237"/>
    </source>
</evidence>
<dbReference type="Gene3D" id="1.20.1600.10">
    <property type="entry name" value="Outer membrane efflux proteins (OEP)"/>
    <property type="match status" value="1"/>
</dbReference>
<evidence type="ECO:0000256" key="2">
    <source>
        <dbReference type="ARBA" id="ARBA00007613"/>
    </source>
</evidence>
<evidence type="ECO:0000313" key="9">
    <source>
        <dbReference type="Proteomes" id="UP000002012"/>
    </source>
</evidence>
<dbReference type="PaxDb" id="522772-Dacet_0737"/>
<dbReference type="STRING" id="522772.Dacet_0737"/>